<evidence type="ECO:0000313" key="2">
    <source>
        <dbReference type="Proteomes" id="UP000032101"/>
    </source>
</evidence>
<accession>A0A0D0NM84</accession>
<name>A0A0D0NM84_PSEFL</name>
<comment type="caution">
    <text evidence="1">The sequence shown here is derived from an EMBL/GenBank/DDBJ whole genome shotgun (WGS) entry which is preliminary data.</text>
</comment>
<gene>
    <name evidence="1" type="ORF">RL74_06805</name>
</gene>
<proteinExistence type="predicted"/>
<protein>
    <submittedName>
        <fullName evidence="1">Uncharacterized protein</fullName>
    </submittedName>
</protein>
<dbReference type="Proteomes" id="UP000032101">
    <property type="component" value="Unassembled WGS sequence"/>
</dbReference>
<reference evidence="1 2" key="1">
    <citation type="submission" date="2015-01" db="EMBL/GenBank/DDBJ databases">
        <title>Draft Genome Sequence of the Biocontrol and Plant Growth-Promoting Rhizobacteria (PGPR) Pseudomonas fluorescens UM270.</title>
        <authorList>
            <person name="Hernandez-Salmeron J.E."/>
            <person name="Santoyo G."/>
            <person name="Moreno-Hagelsieb G."/>
            <person name="Hernandez-Leon R."/>
        </authorList>
    </citation>
    <scope>NUCLEOTIDE SEQUENCE [LARGE SCALE GENOMIC DNA]</scope>
    <source>
        <strain evidence="1 2">UM270</strain>
    </source>
</reference>
<sequence length="110" mass="13152">MRNFYWRWAVSTCFGMGYLKEYCPEWDAALNRLIDRHWESVQVGAHTAQLGKVRVWIENAFYAYGTEYGAGAEFRPSVRTMRRLDSLVRHMQDREEDKKRNQYLARVRAL</sequence>
<dbReference type="AlphaFoldDB" id="A0A0D0NM84"/>
<organism evidence="1 2">
    <name type="scientific">Pseudomonas fluorescens</name>
    <dbReference type="NCBI Taxonomy" id="294"/>
    <lineage>
        <taxon>Bacteria</taxon>
        <taxon>Pseudomonadati</taxon>
        <taxon>Pseudomonadota</taxon>
        <taxon>Gammaproteobacteria</taxon>
        <taxon>Pseudomonadales</taxon>
        <taxon>Pseudomonadaceae</taxon>
        <taxon>Pseudomonas</taxon>
    </lineage>
</organism>
<dbReference type="EMBL" id="JXNZ01000042">
    <property type="protein sequence ID" value="KIQ60196.1"/>
    <property type="molecule type" value="Genomic_DNA"/>
</dbReference>
<dbReference type="PATRIC" id="fig|294.124.peg.1393"/>
<evidence type="ECO:0000313" key="1">
    <source>
        <dbReference type="EMBL" id="KIQ60196.1"/>
    </source>
</evidence>